<feature type="compositionally biased region" description="Basic and acidic residues" evidence="2">
    <location>
        <begin position="284"/>
        <end position="307"/>
    </location>
</feature>
<feature type="region of interest" description="Disordered" evidence="2">
    <location>
        <begin position="284"/>
        <end position="313"/>
    </location>
</feature>
<proteinExistence type="predicted"/>
<feature type="coiled-coil region" evidence="1">
    <location>
        <begin position="155"/>
        <end position="214"/>
    </location>
</feature>
<dbReference type="OrthoDB" id="4018690at2759"/>
<sequence length="412" mass="47465">MFTKKKKNENINLSLVQGKAYREIEDMIESTEDLLNEYPRMRDVINFTDDNEEIQFNKDIGRLNRRSKIDDLTVFSDFNDNVTSDSIDREIENLLKDSNVPARNKRDSLNFDDDLGSDKTELIIRETHKLINSIPHGVFSSTQGENYQNLLTSSINKLVAQLEEVKMENRRLRNERAELSAHGKDQVAKLNEQVIKFELENRQLKSQLKIKENEASAKSLASDKERNLLRSKLIKYKQLYDNKVKEERSNQLKEHSKVEENKVKMDDDSLKELVLKIIRENESKQGAVKKESEHDEDKENQISEPNEKLSSATSKVASEIASLISAVESKKRKVKFTELNEEVKLDPPAVEQSHERSEPAADIVLKCVIEYPSESVKGKCNQCNSEEVLPKERFIDSGSDTVNLMGEYKWTI</sequence>
<evidence type="ECO:0000313" key="4">
    <source>
        <dbReference type="Proteomes" id="UP000837801"/>
    </source>
</evidence>
<organism evidence="3 4">
    <name type="scientific">[Candida] railenensis</name>
    <dbReference type="NCBI Taxonomy" id="45579"/>
    <lineage>
        <taxon>Eukaryota</taxon>
        <taxon>Fungi</taxon>
        <taxon>Dikarya</taxon>
        <taxon>Ascomycota</taxon>
        <taxon>Saccharomycotina</taxon>
        <taxon>Pichiomycetes</taxon>
        <taxon>Debaryomycetaceae</taxon>
        <taxon>Kurtzmaniella</taxon>
    </lineage>
</organism>
<dbReference type="Proteomes" id="UP000837801">
    <property type="component" value="Unassembled WGS sequence"/>
</dbReference>
<keyword evidence="1" id="KW-0175">Coiled coil</keyword>
<keyword evidence="4" id="KW-1185">Reference proteome</keyword>
<dbReference type="AlphaFoldDB" id="A0A9P0QUZ3"/>
<name>A0A9P0QUZ3_9ASCO</name>
<evidence type="ECO:0000256" key="1">
    <source>
        <dbReference type="SAM" id="Coils"/>
    </source>
</evidence>
<comment type="caution">
    <text evidence="3">The sequence shown here is derived from an EMBL/GenBank/DDBJ whole genome shotgun (WGS) entry which is preliminary data.</text>
</comment>
<gene>
    <name evidence="3" type="ORF">CLIB1423_27S01178</name>
</gene>
<dbReference type="EMBL" id="CAKXYY010000027">
    <property type="protein sequence ID" value="CAH2355508.1"/>
    <property type="molecule type" value="Genomic_DNA"/>
</dbReference>
<protein>
    <submittedName>
        <fullName evidence="3">Uncharacterized protein</fullName>
    </submittedName>
</protein>
<evidence type="ECO:0000313" key="3">
    <source>
        <dbReference type="EMBL" id="CAH2355508.1"/>
    </source>
</evidence>
<reference evidence="3" key="1">
    <citation type="submission" date="2022-03" db="EMBL/GenBank/DDBJ databases">
        <authorList>
            <person name="Legras J.-L."/>
            <person name="Devillers H."/>
            <person name="Grondin C."/>
        </authorList>
    </citation>
    <scope>NUCLEOTIDE SEQUENCE</scope>
    <source>
        <strain evidence="3">CLIB 1423</strain>
    </source>
</reference>
<evidence type="ECO:0000256" key="2">
    <source>
        <dbReference type="SAM" id="MobiDB-lite"/>
    </source>
</evidence>
<accession>A0A9P0QUZ3</accession>